<dbReference type="AlphaFoldDB" id="A0A0D8HH51"/>
<dbReference type="PANTHER" id="PTHR42978:SF2">
    <property type="entry name" value="102 KBASES UNSTABLE REGION: FROM 1 TO 119443"/>
    <property type="match status" value="1"/>
</dbReference>
<dbReference type="Pfam" id="PF00753">
    <property type="entry name" value="Lactamase_B"/>
    <property type="match status" value="1"/>
</dbReference>
<comment type="cofactor">
    <cofactor evidence="1">
        <name>Zn(2+)</name>
        <dbReference type="ChEBI" id="CHEBI:29105"/>
    </cofactor>
</comment>
<dbReference type="SMART" id="SM00849">
    <property type="entry name" value="Lactamase_B"/>
    <property type="match status" value="1"/>
</dbReference>
<dbReference type="GO" id="GO:0046872">
    <property type="term" value="F:metal ion binding"/>
    <property type="evidence" value="ECO:0007669"/>
    <property type="project" value="UniProtKB-KW"/>
</dbReference>
<dbReference type="SUPFAM" id="SSF56281">
    <property type="entry name" value="Metallo-hydrolase/oxidoreductase"/>
    <property type="match status" value="1"/>
</dbReference>
<dbReference type="InterPro" id="IPR051013">
    <property type="entry name" value="MBL_superfamily_lactonases"/>
</dbReference>
<evidence type="ECO:0000256" key="4">
    <source>
        <dbReference type="ARBA" id="ARBA00022801"/>
    </source>
</evidence>
<dbReference type="InterPro" id="IPR036866">
    <property type="entry name" value="RibonucZ/Hydroxyglut_hydro"/>
</dbReference>
<name>A0A0D8HH51_9ACTN</name>
<dbReference type="EMBL" id="JXYS01000085">
    <property type="protein sequence ID" value="KJF16381.1"/>
    <property type="molecule type" value="Genomic_DNA"/>
</dbReference>
<protein>
    <submittedName>
        <fullName evidence="7">N-acyl homoserine lactonase</fullName>
        <ecNumber evidence="7">3.1.1.81</ecNumber>
    </submittedName>
</protein>
<proteinExistence type="inferred from homology"/>
<dbReference type="STRING" id="1280514.AXFE_27610"/>
<organism evidence="7 8">
    <name type="scientific">Acidithrix ferrooxidans</name>
    <dbReference type="NCBI Taxonomy" id="1280514"/>
    <lineage>
        <taxon>Bacteria</taxon>
        <taxon>Bacillati</taxon>
        <taxon>Actinomycetota</taxon>
        <taxon>Acidimicrobiia</taxon>
        <taxon>Acidimicrobiales</taxon>
        <taxon>Acidimicrobiaceae</taxon>
        <taxon>Acidithrix</taxon>
    </lineage>
</organism>
<evidence type="ECO:0000259" key="6">
    <source>
        <dbReference type="SMART" id="SM00849"/>
    </source>
</evidence>
<dbReference type="Gene3D" id="3.60.15.10">
    <property type="entry name" value="Ribonuclease Z/Hydroxyacylglutathione hydrolase-like"/>
    <property type="match status" value="1"/>
</dbReference>
<dbReference type="OrthoDB" id="3196337at2"/>
<evidence type="ECO:0000313" key="7">
    <source>
        <dbReference type="EMBL" id="KJF16381.1"/>
    </source>
</evidence>
<keyword evidence="4 7" id="KW-0378">Hydrolase</keyword>
<feature type="domain" description="Metallo-beta-lactamase" evidence="6">
    <location>
        <begin position="39"/>
        <end position="258"/>
    </location>
</feature>
<dbReference type="RefSeq" id="WP_052606461.1">
    <property type="nucleotide sequence ID" value="NZ_JXYS01000085.1"/>
</dbReference>
<keyword evidence="3" id="KW-0479">Metal-binding</keyword>
<comment type="similarity">
    <text evidence="2">Belongs to the metallo-beta-lactamase superfamily.</text>
</comment>
<accession>A0A0D8HH51</accession>
<gene>
    <name evidence="7" type="primary">aiiA</name>
    <name evidence="7" type="ORF">AXFE_27610</name>
</gene>
<sequence length="274" mass="30262">MVGHSSAVKQVIMLTLGWEELPKAWSVHGCDPKERLIEPVPALLIETIDGWVLLDTGFNKALIQDSALYDRFHSEFYEIKPILPAYELDPLLDALERHGLEIDRLLAVGVSHLHNDHSGGLRHLGRSKTPIYIQSKELEFGLGDITKAQNHGLARVDYDDPRLNYSVISGDVEIAPGIHAISTPGHTPGHQSFMVDYPQSNGSKGFIFAFDAGDLVENFELELAIGGFIDVDAGETIDQIRKLKSLAVKNNMTIVPGHDPDIWPTTQEGLSRIC</sequence>
<dbReference type="Proteomes" id="UP000032360">
    <property type="component" value="Unassembled WGS sequence"/>
</dbReference>
<evidence type="ECO:0000256" key="5">
    <source>
        <dbReference type="ARBA" id="ARBA00022833"/>
    </source>
</evidence>
<dbReference type="InterPro" id="IPR001279">
    <property type="entry name" value="Metallo-B-lactamas"/>
</dbReference>
<keyword evidence="8" id="KW-1185">Reference proteome</keyword>
<dbReference type="PANTHER" id="PTHR42978">
    <property type="entry name" value="QUORUM-QUENCHING LACTONASE YTNP-RELATED-RELATED"/>
    <property type="match status" value="1"/>
</dbReference>
<dbReference type="GO" id="GO:0102007">
    <property type="term" value="F:acyl-L-homoserine-lactone lactonohydrolase activity"/>
    <property type="evidence" value="ECO:0007669"/>
    <property type="project" value="UniProtKB-EC"/>
</dbReference>
<dbReference type="CDD" id="cd07729">
    <property type="entry name" value="AHL_lactonase_MBL-fold"/>
    <property type="match status" value="1"/>
</dbReference>
<evidence type="ECO:0000256" key="2">
    <source>
        <dbReference type="ARBA" id="ARBA00007749"/>
    </source>
</evidence>
<keyword evidence="5" id="KW-0862">Zinc</keyword>
<dbReference type="EC" id="3.1.1.81" evidence="7"/>
<evidence type="ECO:0000256" key="3">
    <source>
        <dbReference type="ARBA" id="ARBA00022723"/>
    </source>
</evidence>
<evidence type="ECO:0000256" key="1">
    <source>
        <dbReference type="ARBA" id="ARBA00001947"/>
    </source>
</evidence>
<evidence type="ECO:0000313" key="8">
    <source>
        <dbReference type="Proteomes" id="UP000032360"/>
    </source>
</evidence>
<reference evidence="7 8" key="1">
    <citation type="submission" date="2015-01" db="EMBL/GenBank/DDBJ databases">
        <title>Draft genome of the acidophilic iron oxidizer Acidithrix ferrooxidans strain Py-F3.</title>
        <authorList>
            <person name="Poehlein A."/>
            <person name="Eisen S."/>
            <person name="Schloemann M."/>
            <person name="Johnson B.D."/>
            <person name="Daniel R."/>
            <person name="Muehling M."/>
        </authorList>
    </citation>
    <scope>NUCLEOTIDE SEQUENCE [LARGE SCALE GENOMIC DNA]</scope>
    <source>
        <strain evidence="7 8">Py-F3</strain>
    </source>
</reference>
<comment type="caution">
    <text evidence="7">The sequence shown here is derived from an EMBL/GenBank/DDBJ whole genome shotgun (WGS) entry which is preliminary data.</text>
</comment>